<dbReference type="Proteomes" id="UP000642748">
    <property type="component" value="Unassembled WGS sequence"/>
</dbReference>
<protein>
    <recommendedName>
        <fullName evidence="3">Cas12f1-like TNB domain-containing protein</fullName>
    </recommendedName>
</protein>
<keyword evidence="5" id="KW-1185">Reference proteome</keyword>
<feature type="region of interest" description="Disordered" evidence="2">
    <location>
        <begin position="131"/>
        <end position="200"/>
    </location>
</feature>
<evidence type="ECO:0000313" key="4">
    <source>
        <dbReference type="EMBL" id="GIH21564.1"/>
    </source>
</evidence>
<organism evidence="4 5">
    <name type="scientific">Rugosimonospora africana</name>
    <dbReference type="NCBI Taxonomy" id="556532"/>
    <lineage>
        <taxon>Bacteria</taxon>
        <taxon>Bacillati</taxon>
        <taxon>Actinomycetota</taxon>
        <taxon>Actinomycetes</taxon>
        <taxon>Micromonosporales</taxon>
        <taxon>Micromonosporaceae</taxon>
        <taxon>Rugosimonospora</taxon>
    </lineage>
</organism>
<evidence type="ECO:0000259" key="3">
    <source>
        <dbReference type="Pfam" id="PF07282"/>
    </source>
</evidence>
<dbReference type="Pfam" id="PF07282">
    <property type="entry name" value="Cas12f1-like_TNB"/>
    <property type="match status" value="1"/>
</dbReference>
<dbReference type="AlphaFoldDB" id="A0A8J3VX63"/>
<feature type="domain" description="Cas12f1-like TNB" evidence="3">
    <location>
        <begin position="58"/>
        <end position="125"/>
    </location>
</feature>
<reference evidence="4" key="1">
    <citation type="submission" date="2021-01" db="EMBL/GenBank/DDBJ databases">
        <title>Whole genome shotgun sequence of Rugosimonospora africana NBRC 104875.</title>
        <authorList>
            <person name="Komaki H."/>
            <person name="Tamura T."/>
        </authorList>
    </citation>
    <scope>NUCLEOTIDE SEQUENCE</scope>
    <source>
        <strain evidence="4">NBRC 104875</strain>
    </source>
</reference>
<evidence type="ECO:0000256" key="1">
    <source>
        <dbReference type="ARBA" id="ARBA00023125"/>
    </source>
</evidence>
<name>A0A8J3VX63_9ACTN</name>
<dbReference type="GO" id="GO:0003677">
    <property type="term" value="F:DNA binding"/>
    <property type="evidence" value="ECO:0007669"/>
    <property type="project" value="UniProtKB-KW"/>
</dbReference>
<dbReference type="NCBIfam" id="NF040570">
    <property type="entry name" value="guided_TnpB"/>
    <property type="match status" value="1"/>
</dbReference>
<sequence length="200" mass="22458">MARLGRAHAHVRHVRQQYLHQVANTLVKTHDQLVLEDLHIRGTLRNRRLAVAISDAAWAQFDRIVCYKQQWRGGQVEHAWRWYPSTRTCSRCATVGPKLPLSQRMFVCDGCGYQADRDRNAAINLAVWGEQHHTQTRDPEERGPVINASRGAGSGPHPGAGETDPNDGGTPPPHPRGCGVRDAREGRCQTSQQTRLRDRP</sequence>
<gene>
    <name evidence="4" type="ORF">Raf01_97360</name>
</gene>
<proteinExistence type="predicted"/>
<feature type="compositionally biased region" description="Basic and acidic residues" evidence="2">
    <location>
        <begin position="131"/>
        <end position="143"/>
    </location>
</feature>
<keyword evidence="1" id="KW-0238">DNA-binding</keyword>
<dbReference type="InterPro" id="IPR010095">
    <property type="entry name" value="Cas12f1-like_TNB"/>
</dbReference>
<evidence type="ECO:0000256" key="2">
    <source>
        <dbReference type="SAM" id="MobiDB-lite"/>
    </source>
</evidence>
<accession>A0A8J3VX63</accession>
<evidence type="ECO:0000313" key="5">
    <source>
        <dbReference type="Proteomes" id="UP000642748"/>
    </source>
</evidence>
<dbReference type="EMBL" id="BONZ01000140">
    <property type="protein sequence ID" value="GIH21564.1"/>
    <property type="molecule type" value="Genomic_DNA"/>
</dbReference>
<comment type="caution">
    <text evidence="4">The sequence shown here is derived from an EMBL/GenBank/DDBJ whole genome shotgun (WGS) entry which is preliminary data.</text>
</comment>